<dbReference type="Gene3D" id="3.40.50.720">
    <property type="entry name" value="NAD(P)-binding Rossmann-like Domain"/>
    <property type="match status" value="1"/>
</dbReference>
<keyword evidence="9" id="KW-1185">Reference proteome</keyword>
<dbReference type="InterPro" id="IPR011032">
    <property type="entry name" value="GroES-like_sf"/>
</dbReference>
<dbReference type="Pfam" id="PF16912">
    <property type="entry name" value="Glu_dehyd_C"/>
    <property type="match status" value="1"/>
</dbReference>
<dbReference type="RefSeq" id="WP_115691193.1">
    <property type="nucleotide sequence ID" value="NZ_CP031417.1"/>
</dbReference>
<evidence type="ECO:0000313" key="8">
    <source>
        <dbReference type="EMBL" id="AXK81000.1"/>
    </source>
</evidence>
<dbReference type="AlphaFoldDB" id="A0A345ZVQ3"/>
<dbReference type="GO" id="GO:0046872">
    <property type="term" value="F:metal ion binding"/>
    <property type="evidence" value="ECO:0007669"/>
    <property type="project" value="UniProtKB-KW"/>
</dbReference>
<keyword evidence="3" id="KW-0862">Zinc</keyword>
<dbReference type="InterPro" id="IPR031640">
    <property type="entry name" value="Glu_dehyd_C"/>
</dbReference>
<evidence type="ECO:0000256" key="4">
    <source>
        <dbReference type="ARBA" id="ARBA00023002"/>
    </source>
</evidence>
<dbReference type="Gene3D" id="3.90.180.10">
    <property type="entry name" value="Medium-chain alcohol dehydrogenases, catalytic domain"/>
    <property type="match status" value="1"/>
</dbReference>
<dbReference type="SUPFAM" id="SSF50129">
    <property type="entry name" value="GroES-like"/>
    <property type="match status" value="1"/>
</dbReference>
<keyword evidence="4" id="KW-0560">Oxidoreductase</keyword>
<feature type="compositionally biased region" description="Basic and acidic residues" evidence="5">
    <location>
        <begin position="7"/>
        <end position="18"/>
    </location>
</feature>
<keyword evidence="2" id="KW-0479">Metal-binding</keyword>
<evidence type="ECO:0000256" key="2">
    <source>
        <dbReference type="ARBA" id="ARBA00022723"/>
    </source>
</evidence>
<protein>
    <submittedName>
        <fullName evidence="8">Theronine dehydrogenase</fullName>
    </submittedName>
</protein>
<dbReference type="CDD" id="cd08230">
    <property type="entry name" value="glucose_DH"/>
    <property type="match status" value="1"/>
</dbReference>
<dbReference type="Pfam" id="PF08240">
    <property type="entry name" value="ADH_N"/>
    <property type="match status" value="1"/>
</dbReference>
<gene>
    <name evidence="8" type="ORF">DW352_11050</name>
</gene>
<accession>A0A345ZVQ3</accession>
<dbReference type="InterPro" id="IPR013154">
    <property type="entry name" value="ADH-like_N"/>
</dbReference>
<reference evidence="8 9" key="1">
    <citation type="submission" date="2018-07" db="EMBL/GenBank/DDBJ databases">
        <authorList>
            <person name="Quirk P.G."/>
            <person name="Krulwich T.A."/>
        </authorList>
    </citation>
    <scope>NUCLEOTIDE SEQUENCE [LARGE SCALE GENOMIC DNA]</scope>
    <source>
        <strain evidence="8 9">CC-BB4</strain>
    </source>
</reference>
<dbReference type="PANTHER" id="PTHR43189:SF2">
    <property type="entry name" value="GLUCOSE 1-DEHYDROGENASE"/>
    <property type="match status" value="1"/>
</dbReference>
<sequence length="345" mass="37366">MHAITIRPHDPTSLRLDDVASPPVSDGSVLVRALSLGICGTDREIVAGHYGDPPAGEERLIIGHESLGRVEQAPSGCGFDRGDLVVGIVRRPDPVPCPACAAGEWDMCRNGRYTERGIKSRHGYGAQQFRVEPDFLIKLDPALDRLGVLLEPTSVVAKAWEHALRIATRGPAWRPRIGLVTGAGPVGLLAAMMGVQHGLEMHVFDRATDGPKPGLVRQLGAVYRTSLDDIWPDIVIECTGAGSVVRDVMDRTTADGVVCLAGLTSGSHELTFDIGDLDRSMVLENHAVFGSVNANRRHYAAAAAALAKADRDWLAGLITRRVPLSRWREAFERRNDDIKVVLDFD</sequence>
<evidence type="ECO:0000256" key="5">
    <source>
        <dbReference type="SAM" id="MobiDB-lite"/>
    </source>
</evidence>
<evidence type="ECO:0000256" key="3">
    <source>
        <dbReference type="ARBA" id="ARBA00022833"/>
    </source>
</evidence>
<evidence type="ECO:0000259" key="7">
    <source>
        <dbReference type="Pfam" id="PF16912"/>
    </source>
</evidence>
<dbReference type="EMBL" id="CP031417">
    <property type="protein sequence ID" value="AXK81000.1"/>
    <property type="molecule type" value="Genomic_DNA"/>
</dbReference>
<name>A0A345ZVQ3_9HYPH</name>
<dbReference type="Proteomes" id="UP000254889">
    <property type="component" value="Chromosome"/>
</dbReference>
<feature type="domain" description="Glucose dehydrogenase C-terminal" evidence="7">
    <location>
        <begin position="146"/>
        <end position="344"/>
    </location>
</feature>
<dbReference type="InterPro" id="IPR036291">
    <property type="entry name" value="NAD(P)-bd_dom_sf"/>
</dbReference>
<dbReference type="PANTHER" id="PTHR43189">
    <property type="entry name" value="ZINC-TYPE ALCOHOL DEHYDROGENASE-LIKE PROTEIN C1198.01-RELATED"/>
    <property type="match status" value="1"/>
</dbReference>
<proteinExistence type="predicted"/>
<feature type="domain" description="Alcohol dehydrogenase-like N-terminal" evidence="6">
    <location>
        <begin position="26"/>
        <end position="139"/>
    </location>
</feature>
<comment type="cofactor">
    <cofactor evidence="1">
        <name>Zn(2+)</name>
        <dbReference type="ChEBI" id="CHEBI:29105"/>
    </cofactor>
</comment>
<dbReference type="OrthoDB" id="9809185at2"/>
<evidence type="ECO:0000259" key="6">
    <source>
        <dbReference type="Pfam" id="PF08240"/>
    </source>
</evidence>
<dbReference type="KEGG" id="ptaw:DW352_11050"/>
<feature type="region of interest" description="Disordered" evidence="5">
    <location>
        <begin position="1"/>
        <end position="20"/>
    </location>
</feature>
<organism evidence="8 9">
    <name type="scientific">Pseudolabrys taiwanensis</name>
    <dbReference type="NCBI Taxonomy" id="331696"/>
    <lineage>
        <taxon>Bacteria</taxon>
        <taxon>Pseudomonadati</taxon>
        <taxon>Pseudomonadota</taxon>
        <taxon>Alphaproteobacteria</taxon>
        <taxon>Hyphomicrobiales</taxon>
        <taxon>Xanthobacteraceae</taxon>
        <taxon>Pseudolabrys</taxon>
    </lineage>
</organism>
<dbReference type="GO" id="GO:0016491">
    <property type="term" value="F:oxidoreductase activity"/>
    <property type="evidence" value="ECO:0007669"/>
    <property type="project" value="UniProtKB-KW"/>
</dbReference>
<dbReference type="SUPFAM" id="SSF51735">
    <property type="entry name" value="NAD(P)-binding Rossmann-fold domains"/>
    <property type="match status" value="1"/>
</dbReference>
<evidence type="ECO:0000256" key="1">
    <source>
        <dbReference type="ARBA" id="ARBA00001947"/>
    </source>
</evidence>
<evidence type="ECO:0000313" key="9">
    <source>
        <dbReference type="Proteomes" id="UP000254889"/>
    </source>
</evidence>